<feature type="domain" description="SIS" evidence="5">
    <location>
        <begin position="112"/>
        <end position="250"/>
    </location>
</feature>
<dbReference type="HOGENOM" id="CLU_055769_4_3_9"/>
<dbReference type="GO" id="GO:1901135">
    <property type="term" value="P:carbohydrate derivative metabolic process"/>
    <property type="evidence" value="ECO:0007669"/>
    <property type="project" value="InterPro"/>
</dbReference>
<dbReference type="GO" id="GO:0097367">
    <property type="term" value="F:carbohydrate derivative binding"/>
    <property type="evidence" value="ECO:0007669"/>
    <property type="project" value="InterPro"/>
</dbReference>
<gene>
    <name evidence="6" type="ORF">SIR_1770</name>
</gene>
<dbReference type="RefSeq" id="WP_021003295.1">
    <property type="nucleotide sequence ID" value="NC_022246.1"/>
</dbReference>
<evidence type="ECO:0000259" key="5">
    <source>
        <dbReference type="PROSITE" id="PS51464"/>
    </source>
</evidence>
<evidence type="ECO:0000256" key="2">
    <source>
        <dbReference type="ARBA" id="ARBA00023125"/>
    </source>
</evidence>
<dbReference type="InterPro" id="IPR047640">
    <property type="entry name" value="RpiR-like"/>
</dbReference>
<dbReference type="InterPro" id="IPR036388">
    <property type="entry name" value="WH-like_DNA-bd_sf"/>
</dbReference>
<dbReference type="Gene3D" id="3.40.50.10490">
    <property type="entry name" value="Glucose-6-phosphate isomerase like protein, domain 1"/>
    <property type="match status" value="1"/>
</dbReference>
<keyword evidence="7" id="KW-1185">Reference proteome</keyword>
<accession>T1ZH91</accession>
<evidence type="ECO:0000256" key="1">
    <source>
        <dbReference type="ARBA" id="ARBA00023015"/>
    </source>
</evidence>
<dbReference type="InterPro" id="IPR001347">
    <property type="entry name" value="SIS_dom"/>
</dbReference>
<dbReference type="PROSITE" id="PS51464">
    <property type="entry name" value="SIS"/>
    <property type="match status" value="1"/>
</dbReference>
<feature type="domain" description="HTH rpiR-type" evidence="4">
    <location>
        <begin position="1"/>
        <end position="75"/>
    </location>
</feature>
<sequence length="252" mass="29624">MFLKNLKQHYDRLSVNEQEVIDYLMRQKEIESLTLKTISNELFISSSTIIRACKKLGYQTYNELRYDLRLSKELKKNQTKLERTSFEQLKEQIHVEFEHTLSILSEQDFKIFAHKILEARRIFCIGVGSSYMAMTDFNRKLKLINIWSNDYFEQYSIDRIKDIATQKDVIIVFSLGGSNKDVNHSILQAKEQGATVLTITTLGNHLLSKISDHMIFVYDAPKKREKLRSRLMFNLVGNLLFEVILSEQQKMR</sequence>
<dbReference type="InterPro" id="IPR009057">
    <property type="entry name" value="Homeodomain-like_sf"/>
</dbReference>
<dbReference type="InterPro" id="IPR046348">
    <property type="entry name" value="SIS_dom_sf"/>
</dbReference>
<dbReference type="CDD" id="cd05013">
    <property type="entry name" value="SIS_RpiR"/>
    <property type="match status" value="1"/>
</dbReference>
<dbReference type="eggNOG" id="COG1737">
    <property type="taxonomic scope" value="Bacteria"/>
</dbReference>
<evidence type="ECO:0000259" key="4">
    <source>
        <dbReference type="PROSITE" id="PS51071"/>
    </source>
</evidence>
<reference evidence="6 7" key="1">
    <citation type="journal article" date="2013" name="BMC Genomics">
        <title>Phylogenetic relationship and virulence inference of Streptococcus Anginosus Group: curated annotation and whole-genome comparative analysis support distinct species designation.</title>
        <authorList>
            <person name="Olson A.B."/>
            <person name="Kent H."/>
            <person name="Sibley C.D."/>
            <person name="Grinwis M.E."/>
            <person name="Mabon P."/>
            <person name="Ouellette C."/>
            <person name="Tyson S."/>
            <person name="Graham M."/>
            <person name="Tyler S.D."/>
            <person name="Van Domselaar G."/>
            <person name="Surette M.G."/>
            <person name="Corbett C.R."/>
        </authorList>
    </citation>
    <scope>NUCLEOTIDE SEQUENCE [LARGE SCALE GENOMIC DNA]</scope>
    <source>
        <strain evidence="6 7">B196</strain>
    </source>
</reference>
<name>T1ZH91_STRIT</name>
<evidence type="ECO:0000256" key="3">
    <source>
        <dbReference type="ARBA" id="ARBA00023163"/>
    </source>
</evidence>
<dbReference type="PROSITE" id="PS51071">
    <property type="entry name" value="HTH_RPIR"/>
    <property type="match status" value="1"/>
</dbReference>
<dbReference type="KEGG" id="sib:SIR_1770"/>
<dbReference type="AlphaFoldDB" id="T1ZH91"/>
<organism evidence="6 7">
    <name type="scientific">Streptococcus intermedius B196</name>
    <dbReference type="NCBI Taxonomy" id="862967"/>
    <lineage>
        <taxon>Bacteria</taxon>
        <taxon>Bacillati</taxon>
        <taxon>Bacillota</taxon>
        <taxon>Bacilli</taxon>
        <taxon>Lactobacillales</taxon>
        <taxon>Streptococcaceae</taxon>
        <taxon>Streptococcus</taxon>
        <taxon>Streptococcus anginosus group</taxon>
    </lineage>
</organism>
<dbReference type="Pfam" id="PF01380">
    <property type="entry name" value="SIS"/>
    <property type="match status" value="1"/>
</dbReference>
<evidence type="ECO:0000313" key="6">
    <source>
        <dbReference type="EMBL" id="AGU77101.1"/>
    </source>
</evidence>
<dbReference type="Proteomes" id="UP000016233">
    <property type="component" value="Chromosome"/>
</dbReference>
<dbReference type="PANTHER" id="PTHR30514:SF1">
    <property type="entry name" value="HTH-TYPE TRANSCRIPTIONAL REGULATOR HEXR-RELATED"/>
    <property type="match status" value="1"/>
</dbReference>
<dbReference type="GO" id="GO:0003700">
    <property type="term" value="F:DNA-binding transcription factor activity"/>
    <property type="evidence" value="ECO:0007669"/>
    <property type="project" value="InterPro"/>
</dbReference>
<keyword evidence="1" id="KW-0805">Transcription regulation</keyword>
<dbReference type="Gene3D" id="1.10.10.10">
    <property type="entry name" value="Winged helix-like DNA-binding domain superfamily/Winged helix DNA-binding domain"/>
    <property type="match status" value="1"/>
</dbReference>
<dbReference type="SUPFAM" id="SSF53697">
    <property type="entry name" value="SIS domain"/>
    <property type="match status" value="1"/>
</dbReference>
<dbReference type="PATRIC" id="fig|862967.3.peg.1787"/>
<proteinExistence type="predicted"/>
<keyword evidence="3" id="KW-0804">Transcription</keyword>
<evidence type="ECO:0000313" key="7">
    <source>
        <dbReference type="Proteomes" id="UP000016233"/>
    </source>
</evidence>
<dbReference type="InterPro" id="IPR035472">
    <property type="entry name" value="RpiR-like_SIS"/>
</dbReference>
<protein>
    <submittedName>
        <fullName evidence="6">Putative HTH-type transcriptional regulator</fullName>
    </submittedName>
</protein>
<dbReference type="InterPro" id="IPR000281">
    <property type="entry name" value="HTH_RpiR"/>
</dbReference>
<dbReference type="GO" id="GO:0003677">
    <property type="term" value="F:DNA binding"/>
    <property type="evidence" value="ECO:0007669"/>
    <property type="project" value="UniProtKB-KW"/>
</dbReference>
<keyword evidence="2" id="KW-0238">DNA-binding</keyword>
<dbReference type="SUPFAM" id="SSF46689">
    <property type="entry name" value="Homeodomain-like"/>
    <property type="match status" value="1"/>
</dbReference>
<dbReference type="OrthoDB" id="3684496at2"/>
<dbReference type="PANTHER" id="PTHR30514">
    <property type="entry name" value="GLUCOKINASE"/>
    <property type="match status" value="1"/>
</dbReference>
<dbReference type="EMBL" id="CP003857">
    <property type="protein sequence ID" value="AGU77101.1"/>
    <property type="molecule type" value="Genomic_DNA"/>
</dbReference>
<dbReference type="Pfam" id="PF01418">
    <property type="entry name" value="HTH_6"/>
    <property type="match status" value="1"/>
</dbReference>